<evidence type="ECO:0000256" key="3">
    <source>
        <dbReference type="ARBA" id="ARBA00022723"/>
    </source>
</evidence>
<dbReference type="GO" id="GO:0046872">
    <property type="term" value="F:metal ion binding"/>
    <property type="evidence" value="ECO:0007669"/>
    <property type="project" value="UniProtKB-KW"/>
</dbReference>
<evidence type="ECO:0000313" key="5">
    <source>
        <dbReference type="Proteomes" id="UP000076023"/>
    </source>
</evidence>
<keyword evidence="5" id="KW-1185">Reference proteome</keyword>
<proteinExistence type="predicted"/>
<dbReference type="PANTHER" id="PTHR13778:SF47">
    <property type="entry name" value="LIPOPOLYSACCHARIDE 1,3-GALACTOSYLTRANSFERASE"/>
    <property type="match status" value="1"/>
</dbReference>
<dbReference type="OrthoDB" id="9798746at2"/>
<dbReference type="STRING" id="690879.TSACC_21067"/>
<comment type="caution">
    <text evidence="4">The sequence shown here is derived from an EMBL/GenBank/DDBJ whole genome shotgun (WGS) entry which is preliminary data.</text>
</comment>
<dbReference type="Gene3D" id="3.90.550.10">
    <property type="entry name" value="Spore Coat Polysaccharide Biosynthesis Protein SpsA, Chain A"/>
    <property type="match status" value="1"/>
</dbReference>
<dbReference type="InterPro" id="IPR050748">
    <property type="entry name" value="Glycosyltrans_8_dom-fam"/>
</dbReference>
<sequence length="302" mass="34433">MICLAYCADRLMCPSLHVSLFSVLSHATDEVRLWLYLEGYSPKEIDRLKRTVLSARPDTVVNFIQLELGVFKAFRPFYGSYLPYARLLLPEIIPAERFIYLDADTLCTADCRFLMGEELGDAIAGMRAEGPVSSARDRDVLLAAGMTEDAQTFNSGVIVLDAKKWREEGIGERILDFGRNNSAYLFTADQVCLNAVLKDRIAPLAYSWNECVYPIGSRERKAGPEQQERSAIYHFLGNPKPWDIGAFLFSPGWPLFSEYVSRSRTWDEVARHHIRRDSVERAWRLRRNYTAAWKGSLSKKTS</sequence>
<dbReference type="Pfam" id="PF01501">
    <property type="entry name" value="Glyco_transf_8"/>
    <property type="match status" value="1"/>
</dbReference>
<dbReference type="AlphaFoldDB" id="A0A146G6Y2"/>
<reference evidence="5" key="1">
    <citation type="journal article" date="2017" name="Genome Announc.">
        <title>Draft Genome Sequence of Terrimicrobium sacchariphilum NM-5T, a Facultative Anaerobic Soil Bacterium of the Class Spartobacteria.</title>
        <authorList>
            <person name="Qiu Y.L."/>
            <person name="Tourlousse D.M."/>
            <person name="Matsuura N."/>
            <person name="Ohashi A."/>
            <person name="Sekiguchi Y."/>
        </authorList>
    </citation>
    <scope>NUCLEOTIDE SEQUENCE [LARGE SCALE GENOMIC DNA]</scope>
    <source>
        <strain evidence="5">NM-5</strain>
    </source>
</reference>
<dbReference type="PANTHER" id="PTHR13778">
    <property type="entry name" value="GLYCOSYLTRANSFERASE 8 DOMAIN-CONTAINING PROTEIN"/>
    <property type="match status" value="1"/>
</dbReference>
<protein>
    <submittedName>
        <fullName evidence="4">Lipopolysaccharide biosynthesis protein</fullName>
    </submittedName>
</protein>
<dbReference type="RefSeq" id="WP_084400240.1">
    <property type="nucleotide sequence ID" value="NZ_BDCO01000002.1"/>
</dbReference>
<evidence type="ECO:0000313" key="4">
    <source>
        <dbReference type="EMBL" id="GAT32667.1"/>
    </source>
</evidence>
<keyword evidence="3" id="KW-0479">Metal-binding</keyword>
<dbReference type="SUPFAM" id="SSF53448">
    <property type="entry name" value="Nucleotide-diphospho-sugar transferases"/>
    <property type="match status" value="1"/>
</dbReference>
<evidence type="ECO:0000256" key="1">
    <source>
        <dbReference type="ARBA" id="ARBA00022676"/>
    </source>
</evidence>
<dbReference type="GO" id="GO:0016757">
    <property type="term" value="F:glycosyltransferase activity"/>
    <property type="evidence" value="ECO:0007669"/>
    <property type="project" value="UniProtKB-KW"/>
</dbReference>
<name>A0A146G6Y2_TERSA</name>
<dbReference type="EMBL" id="BDCO01000002">
    <property type="protein sequence ID" value="GAT32667.1"/>
    <property type="molecule type" value="Genomic_DNA"/>
</dbReference>
<dbReference type="InterPro" id="IPR029044">
    <property type="entry name" value="Nucleotide-diphossugar_trans"/>
</dbReference>
<dbReference type="Proteomes" id="UP000076023">
    <property type="component" value="Unassembled WGS sequence"/>
</dbReference>
<dbReference type="InterPro" id="IPR002495">
    <property type="entry name" value="Glyco_trans_8"/>
</dbReference>
<keyword evidence="2" id="KW-0808">Transferase</keyword>
<gene>
    <name evidence="4" type="ORF">TSACC_21067</name>
</gene>
<dbReference type="InParanoid" id="A0A146G6Y2"/>
<accession>A0A146G6Y2</accession>
<keyword evidence="1" id="KW-0328">Glycosyltransferase</keyword>
<evidence type="ECO:0000256" key="2">
    <source>
        <dbReference type="ARBA" id="ARBA00022679"/>
    </source>
</evidence>
<organism evidence="4 5">
    <name type="scientific">Terrimicrobium sacchariphilum</name>
    <dbReference type="NCBI Taxonomy" id="690879"/>
    <lineage>
        <taxon>Bacteria</taxon>
        <taxon>Pseudomonadati</taxon>
        <taxon>Verrucomicrobiota</taxon>
        <taxon>Terrimicrobiia</taxon>
        <taxon>Terrimicrobiales</taxon>
        <taxon>Terrimicrobiaceae</taxon>
        <taxon>Terrimicrobium</taxon>
    </lineage>
</organism>